<accession>A0AAD7V2S7</accession>
<dbReference type="GO" id="GO:0006897">
    <property type="term" value="P:endocytosis"/>
    <property type="evidence" value="ECO:0007669"/>
    <property type="project" value="TreeGrafter"/>
</dbReference>
<feature type="region of interest" description="Disordered" evidence="1">
    <location>
        <begin position="380"/>
        <end position="474"/>
    </location>
</feature>
<dbReference type="GO" id="GO:0008289">
    <property type="term" value="F:lipid binding"/>
    <property type="evidence" value="ECO:0007669"/>
    <property type="project" value="TreeGrafter"/>
</dbReference>
<organism evidence="2 3">
    <name type="scientific">Lichtheimia ornata</name>
    <dbReference type="NCBI Taxonomy" id="688661"/>
    <lineage>
        <taxon>Eukaryota</taxon>
        <taxon>Fungi</taxon>
        <taxon>Fungi incertae sedis</taxon>
        <taxon>Mucoromycota</taxon>
        <taxon>Mucoromycotina</taxon>
        <taxon>Mucoromycetes</taxon>
        <taxon>Mucorales</taxon>
        <taxon>Lichtheimiaceae</taxon>
        <taxon>Lichtheimia</taxon>
    </lineage>
</organism>
<dbReference type="Gene3D" id="1.20.1270.60">
    <property type="entry name" value="Arfaptin homology (AH) domain/BAR domain"/>
    <property type="match status" value="1"/>
</dbReference>
<dbReference type="PANTHER" id="PTHR31962:SF1">
    <property type="entry name" value="SPHINGOLIPID LONG CHAIN BASE-RESPONSIVE PROTEIN PIL1"/>
    <property type="match status" value="1"/>
</dbReference>
<reference evidence="2 3" key="1">
    <citation type="submission" date="2023-03" db="EMBL/GenBank/DDBJ databases">
        <title>Genome sequence of Lichtheimia ornata CBS 291.66.</title>
        <authorList>
            <person name="Mohabir J.T."/>
            <person name="Shea T.P."/>
            <person name="Kurbessoian T."/>
            <person name="Berby B."/>
            <person name="Fontaine J."/>
            <person name="Livny J."/>
            <person name="Gnirke A."/>
            <person name="Stajich J.E."/>
            <person name="Cuomo C.A."/>
        </authorList>
    </citation>
    <scope>NUCLEOTIDE SEQUENCE [LARGE SCALE GENOMIC DNA]</scope>
    <source>
        <strain evidence="2">CBS 291.66</strain>
    </source>
</reference>
<dbReference type="EMBL" id="JARTCD010000034">
    <property type="protein sequence ID" value="KAJ8657062.1"/>
    <property type="molecule type" value="Genomic_DNA"/>
</dbReference>
<dbReference type="Proteomes" id="UP001234581">
    <property type="component" value="Unassembled WGS sequence"/>
</dbReference>
<gene>
    <name evidence="2" type="ORF">O0I10_007141</name>
</gene>
<feature type="compositionally biased region" description="Basic and acidic residues" evidence="1">
    <location>
        <begin position="263"/>
        <end position="278"/>
    </location>
</feature>
<evidence type="ECO:0000313" key="2">
    <source>
        <dbReference type="EMBL" id="KAJ8657062.1"/>
    </source>
</evidence>
<name>A0AAD7V2S7_9FUNG</name>
<proteinExistence type="predicted"/>
<feature type="compositionally biased region" description="Basic and acidic residues" evidence="1">
    <location>
        <begin position="304"/>
        <end position="313"/>
    </location>
</feature>
<protein>
    <recommendedName>
        <fullName evidence="4">Eisosome component PIL1-domain-containing protein</fullName>
    </recommendedName>
</protein>
<dbReference type="Pfam" id="PF13805">
    <property type="entry name" value="Pil1"/>
    <property type="match status" value="1"/>
</dbReference>
<dbReference type="GeneID" id="83214550"/>
<evidence type="ECO:0008006" key="4">
    <source>
        <dbReference type="Google" id="ProtNLM"/>
    </source>
</evidence>
<dbReference type="GO" id="GO:0070941">
    <property type="term" value="P:eisosome assembly"/>
    <property type="evidence" value="ECO:0007669"/>
    <property type="project" value="TreeGrafter"/>
</dbReference>
<comment type="caution">
    <text evidence="2">The sequence shown here is derived from an EMBL/GenBank/DDBJ whole genome shotgun (WGS) entry which is preliminary data.</text>
</comment>
<evidence type="ECO:0000256" key="1">
    <source>
        <dbReference type="SAM" id="MobiDB-lite"/>
    </source>
</evidence>
<sequence length="474" mass="52863">MFSFNPFHALTGSNKTPEDKNLTTYLESERKIGAAWLRLADDRRIAANHLKMFGHPLGDDLTDVTSKLGDLLTEWAEIMTDFAGQYDQYHATMKSIADKEATVLGGREKRQRLQETIRKHEENHPGQVDKLMELKEQLAELERTNEPAEVNASNFQRIATREAMYLLLNGMHEFASKMDIIASFGKYIVDELDVTPVQPGEERPPYKGTEQTTRIVKDAKRSITNWRPDGTKLRRTLTSHHGQNPLVADRSVEDKQLPALPPKKKDDEDQVEEEKPNVPDEVDEEQQQEPVMVQQPHDTPTTPHPDHSFKPDEPINSNTITPTSSAPNSPPGSNRNSGAFGVFGPPSIGVGGFSPLLFDQQPHNMYQFYQHYTPPRPYEEMARQHHHPPTHLSPHGSPFLGPGGFVMPNANPNFVHPQPSLSTSTIGSLPSASAPQPHSMPNDDNDDDDNGHGSPKPSSSPTTTTTTEPKTEIE</sequence>
<dbReference type="GO" id="GO:0005886">
    <property type="term" value="C:plasma membrane"/>
    <property type="evidence" value="ECO:0007669"/>
    <property type="project" value="TreeGrafter"/>
</dbReference>
<feature type="compositionally biased region" description="Low complexity" evidence="1">
    <location>
        <begin position="288"/>
        <end position="301"/>
    </location>
</feature>
<dbReference type="InterPro" id="IPR028245">
    <property type="entry name" value="PIL1/LSP1"/>
</dbReference>
<feature type="compositionally biased region" description="Polar residues" evidence="1">
    <location>
        <begin position="419"/>
        <end position="436"/>
    </location>
</feature>
<keyword evidence="3" id="KW-1185">Reference proteome</keyword>
<dbReference type="PANTHER" id="PTHR31962">
    <property type="entry name" value="SPHINGOLIPID LONG CHAIN BASE-RESPONSIVE PROTEIN PIL1"/>
    <property type="match status" value="1"/>
</dbReference>
<feature type="compositionally biased region" description="Low complexity" evidence="1">
    <location>
        <begin position="454"/>
        <end position="468"/>
    </location>
</feature>
<dbReference type="RefSeq" id="XP_058341975.1">
    <property type="nucleotide sequence ID" value="XM_058487160.1"/>
</dbReference>
<evidence type="ECO:0000313" key="3">
    <source>
        <dbReference type="Proteomes" id="UP001234581"/>
    </source>
</evidence>
<dbReference type="AlphaFoldDB" id="A0AAD7V2S7"/>
<dbReference type="GO" id="GO:0036286">
    <property type="term" value="C:eisosome filament"/>
    <property type="evidence" value="ECO:0007669"/>
    <property type="project" value="TreeGrafter"/>
</dbReference>
<dbReference type="InterPro" id="IPR027267">
    <property type="entry name" value="AH/BAR_dom_sf"/>
</dbReference>
<feature type="region of interest" description="Disordered" evidence="1">
    <location>
        <begin position="220"/>
        <end position="340"/>
    </location>
</feature>
<feature type="compositionally biased region" description="Polar residues" evidence="1">
    <location>
        <begin position="315"/>
        <end position="337"/>
    </location>
</feature>